<feature type="compositionally biased region" description="Low complexity" evidence="1">
    <location>
        <begin position="782"/>
        <end position="801"/>
    </location>
</feature>
<keyword evidence="4" id="KW-1185">Reference proteome</keyword>
<accession>A0A9D4YSU7</accession>
<dbReference type="EMBL" id="SIDB01000013">
    <property type="protein sequence ID" value="KAI3424091.1"/>
    <property type="molecule type" value="Genomic_DNA"/>
</dbReference>
<dbReference type="Pfam" id="PF01764">
    <property type="entry name" value="Lipase_3"/>
    <property type="match status" value="1"/>
</dbReference>
<evidence type="ECO:0000259" key="2">
    <source>
        <dbReference type="Pfam" id="PF01764"/>
    </source>
</evidence>
<organism evidence="3 4">
    <name type="scientific">Chlorella vulgaris</name>
    <name type="common">Green alga</name>
    <dbReference type="NCBI Taxonomy" id="3077"/>
    <lineage>
        <taxon>Eukaryota</taxon>
        <taxon>Viridiplantae</taxon>
        <taxon>Chlorophyta</taxon>
        <taxon>core chlorophytes</taxon>
        <taxon>Trebouxiophyceae</taxon>
        <taxon>Chlorellales</taxon>
        <taxon>Chlorellaceae</taxon>
        <taxon>Chlorella clade</taxon>
        <taxon>Chlorella</taxon>
    </lineage>
</organism>
<dbReference type="Gene3D" id="3.40.50.1820">
    <property type="entry name" value="alpha/beta hydrolase"/>
    <property type="match status" value="1"/>
</dbReference>
<feature type="compositionally biased region" description="Acidic residues" evidence="1">
    <location>
        <begin position="576"/>
        <end position="594"/>
    </location>
</feature>
<feature type="compositionally biased region" description="Low complexity" evidence="1">
    <location>
        <begin position="849"/>
        <end position="858"/>
    </location>
</feature>
<feature type="region of interest" description="Disordered" evidence="1">
    <location>
        <begin position="451"/>
        <end position="472"/>
    </location>
</feature>
<dbReference type="PANTHER" id="PTHR46023">
    <property type="entry name" value="LIPASE CLASS 3 PROTEIN-LIKE"/>
    <property type="match status" value="1"/>
</dbReference>
<dbReference type="OrthoDB" id="438440at2759"/>
<feature type="region of interest" description="Disordered" evidence="1">
    <location>
        <begin position="828"/>
        <end position="858"/>
    </location>
</feature>
<dbReference type="AlphaFoldDB" id="A0A9D4YSU7"/>
<reference evidence="3" key="2">
    <citation type="submission" date="2020-11" db="EMBL/GenBank/DDBJ databases">
        <authorList>
            <person name="Cecchin M."/>
            <person name="Marcolungo L."/>
            <person name="Rossato M."/>
            <person name="Girolomoni L."/>
            <person name="Cosentino E."/>
            <person name="Cuine S."/>
            <person name="Li-Beisson Y."/>
            <person name="Delledonne M."/>
            <person name="Ballottari M."/>
        </authorList>
    </citation>
    <scope>NUCLEOTIDE SEQUENCE</scope>
    <source>
        <strain evidence="3">211/11P</strain>
        <tissue evidence="3">Whole cell</tissue>
    </source>
</reference>
<dbReference type="InterPro" id="IPR002921">
    <property type="entry name" value="Fungal_lipase-type"/>
</dbReference>
<comment type="caution">
    <text evidence="3">The sequence shown here is derived from an EMBL/GenBank/DDBJ whole genome shotgun (WGS) entry which is preliminary data.</text>
</comment>
<protein>
    <recommendedName>
        <fullName evidence="2">Fungal lipase-type domain-containing protein</fullName>
    </recommendedName>
</protein>
<dbReference type="CDD" id="cd00519">
    <property type="entry name" value="Lipase_3"/>
    <property type="match status" value="1"/>
</dbReference>
<sequence length="1003" mass="102046">MSVSAVAAAGTALAIYYVRRRGVCSEDPSPAETHSTVHSAPTTFMEDLFFLAEGLRYTYGETLGRWRTADLLIGLAYLCRKDPEEHPVSDIAQQGRPFGRGLAPELWPEALVQLGELERFFRYCSGLRERRPLPQRHYFRTVLDVTDEDLVMQELRAGVLKPSYLLVRDRKLQAVVLAIRGTHSFKDMFTSLTGASKPHHLVDANGVVLGYSHFGMLAAARWIKAQTRQRLEQALADNPGYRLKIIGHSLGGGTAALLTMMLREEGGIFAQSTCVAIACPSCMTLELAQSCSEYVTTVVHNADVIPTICPGSADTLRAEVMRSSWFGEFRRDVRSSGVVRAVENGLRGVGSATLTATSWTTSKLAACYQRGSFGGGVRRRQLLKRRNSDDSLAATAAAEEAAAAAATAAVPGGGGGEAAALLGGSPLSASAPAGSGFGAFAAALEEEQQQAAAAGGNSATADGTAERLGSGGGWGLRVSQQLSGRGAAVLSGTSQMLQSTSGVLRSTSGLLMRRMWPAGGGEAAGAGNGGALAAAAAAEAAAGAAAADAAPDQMEIEAADKEELAAYADGFPLDGGDGDEDMGGEEGWEEDEAAAEQPGGGAAGSSEQISISYQERRQMRVQLQLERSGSLEEEVSLRMHEVQQAVHDAEEEEQASGRDDSTVPAVIRPGGYGIGGGPSAAPLSPSKLDPKWKRQMYPAGRILHLVPARLVPGTAAYAAAAAAAAAAAQAAKAASAADASDCETGDLGLAAAGGAAEAAAASAGDAEAAAAAGPAAAAAGGSAAAVPGGTAASGTATGPTVRPRHAAKLSVSDLIGGEEMLGRRSCAGWEDAPAGDLGGNGGDGDEAEQAQQAQQQAQQQAVQEEMLLLDYVPQEAYARIRLCRTVLSDHIIPNYLKSLESALQHIKEHAELVPIPAPTSTAAADKGATSAPASAAAAAAAAPSAAAAPAAGEAVGARGGSHAAAAGPMSPSVGSSSPAAAAAAAALRSAAAKASFSKSSKHD</sequence>
<gene>
    <name evidence="3" type="ORF">D9Q98_009453</name>
</gene>
<evidence type="ECO:0000313" key="3">
    <source>
        <dbReference type="EMBL" id="KAI3424091.1"/>
    </source>
</evidence>
<feature type="region of interest" description="Disordered" evidence="1">
    <location>
        <begin position="782"/>
        <end position="805"/>
    </location>
</feature>
<evidence type="ECO:0000313" key="4">
    <source>
        <dbReference type="Proteomes" id="UP001055712"/>
    </source>
</evidence>
<feature type="region of interest" description="Disordered" evidence="1">
    <location>
        <begin position="569"/>
        <end position="608"/>
    </location>
</feature>
<reference evidence="3" key="1">
    <citation type="journal article" date="2019" name="Plant J.">
        <title>Chlorella vulgaris genome assembly and annotation reveals the molecular basis for metabolic acclimation to high light conditions.</title>
        <authorList>
            <person name="Cecchin M."/>
            <person name="Marcolungo L."/>
            <person name="Rossato M."/>
            <person name="Girolomoni L."/>
            <person name="Cosentino E."/>
            <person name="Cuine S."/>
            <person name="Li-Beisson Y."/>
            <person name="Delledonne M."/>
            <person name="Ballottari M."/>
        </authorList>
    </citation>
    <scope>NUCLEOTIDE SEQUENCE</scope>
    <source>
        <strain evidence="3">211/11P</strain>
    </source>
</reference>
<feature type="domain" description="Fungal lipase-type" evidence="2">
    <location>
        <begin position="176"/>
        <end position="310"/>
    </location>
</feature>
<dbReference type="PANTHER" id="PTHR46023:SF6">
    <property type="entry name" value="LIPASE CLASS 3 FAMILY PROTEIN"/>
    <property type="match status" value="1"/>
</dbReference>
<dbReference type="GO" id="GO:0006629">
    <property type="term" value="P:lipid metabolic process"/>
    <property type="evidence" value="ECO:0007669"/>
    <property type="project" value="InterPro"/>
</dbReference>
<dbReference type="InterPro" id="IPR029058">
    <property type="entry name" value="AB_hydrolase_fold"/>
</dbReference>
<feature type="compositionally biased region" description="Low complexity" evidence="1">
    <location>
        <begin position="451"/>
        <end position="461"/>
    </location>
</feature>
<proteinExistence type="predicted"/>
<name>A0A9D4YSU7_CHLVU</name>
<dbReference type="Proteomes" id="UP001055712">
    <property type="component" value="Unassembled WGS sequence"/>
</dbReference>
<evidence type="ECO:0000256" key="1">
    <source>
        <dbReference type="SAM" id="MobiDB-lite"/>
    </source>
</evidence>
<dbReference type="SUPFAM" id="SSF53474">
    <property type="entry name" value="alpha/beta-Hydrolases"/>
    <property type="match status" value="1"/>
</dbReference>